<feature type="domain" description="BZIP" evidence="8">
    <location>
        <begin position="67"/>
        <end position="123"/>
    </location>
</feature>
<keyword evidence="2" id="KW-0938">Abscisic acid signaling pathway</keyword>
<dbReference type="HOGENOM" id="CLU_107796_0_0_1"/>
<dbReference type="eggNOG" id="ENOG502SCSE">
    <property type="taxonomic scope" value="Eukaryota"/>
</dbReference>
<name>I1IFV0_BRADI</name>
<dbReference type="PANTHER" id="PTHR22952:SF388">
    <property type="entry name" value="OS02G0833600 PROTEIN"/>
    <property type="match status" value="1"/>
</dbReference>
<dbReference type="Gramene" id="KQK02190">
    <property type="protein sequence ID" value="KQK02190"/>
    <property type="gene ID" value="BRADI_3g60870v3"/>
</dbReference>
<keyword evidence="5" id="KW-0804">Transcription</keyword>
<evidence type="ECO:0000313" key="10">
    <source>
        <dbReference type="EnsemblPlants" id="KQK02190"/>
    </source>
</evidence>
<feature type="region of interest" description="Disordered" evidence="7">
    <location>
        <begin position="123"/>
        <end position="146"/>
    </location>
</feature>
<dbReference type="GeneID" id="100837389"/>
<dbReference type="InterPro" id="IPR046347">
    <property type="entry name" value="bZIP_sf"/>
</dbReference>
<reference evidence="10" key="3">
    <citation type="submission" date="2018-08" db="UniProtKB">
        <authorList>
            <consortium name="EnsemblPlants"/>
        </authorList>
    </citation>
    <scope>IDENTIFICATION</scope>
    <source>
        <strain evidence="10">cv. Bd21</strain>
    </source>
</reference>
<evidence type="ECO:0000256" key="6">
    <source>
        <dbReference type="ARBA" id="ARBA00023242"/>
    </source>
</evidence>
<dbReference type="Proteomes" id="UP000008810">
    <property type="component" value="Chromosome 3"/>
</dbReference>
<sequence>MSREEAGGSPGQLSLSSFSSLFSVSSATSTPTPHLPPLPSLSLSIGGGGNDEQPPLSSSSAVNQEEDEQRSVRMMKNRESALRSRARKRAYVQELEKEVSRLVDHNLKLKRQCKQLKTEMAALVQAQQQPSKSPQYRRTPSSSTHL</sequence>
<proteinExistence type="predicted"/>
<dbReference type="OMA" id="WEEPGIP"/>
<evidence type="ECO:0000256" key="1">
    <source>
        <dbReference type="ARBA" id="ARBA00004123"/>
    </source>
</evidence>
<gene>
    <name evidence="10" type="primary">LOC100837389</name>
    <name evidence="9" type="ORF">BRADI_3g60870v3</name>
</gene>
<keyword evidence="11" id="KW-1185">Reference proteome</keyword>
<dbReference type="CDD" id="cd14707">
    <property type="entry name" value="bZIP_plant_BZIP46"/>
    <property type="match status" value="1"/>
</dbReference>
<evidence type="ECO:0000259" key="8">
    <source>
        <dbReference type="PROSITE" id="PS50217"/>
    </source>
</evidence>
<dbReference type="Pfam" id="PF00170">
    <property type="entry name" value="bZIP_1"/>
    <property type="match status" value="1"/>
</dbReference>
<accession>I1IFV0</accession>
<dbReference type="PRINTS" id="PR00041">
    <property type="entry name" value="LEUZIPPRCREB"/>
</dbReference>
<dbReference type="GO" id="GO:0009738">
    <property type="term" value="P:abscisic acid-activated signaling pathway"/>
    <property type="evidence" value="ECO:0007669"/>
    <property type="project" value="UniProtKB-KW"/>
</dbReference>
<keyword evidence="3" id="KW-0805">Transcription regulation</keyword>
<evidence type="ECO:0000256" key="7">
    <source>
        <dbReference type="SAM" id="MobiDB-lite"/>
    </source>
</evidence>
<keyword evidence="6" id="KW-0539">Nucleus</keyword>
<comment type="subcellular location">
    <subcellularLocation>
        <location evidence="1">Nucleus</location>
    </subcellularLocation>
</comment>
<evidence type="ECO:0000256" key="4">
    <source>
        <dbReference type="ARBA" id="ARBA00023125"/>
    </source>
</evidence>
<dbReference type="OrthoDB" id="687570at2759"/>
<feature type="compositionally biased region" description="Low complexity" evidence="7">
    <location>
        <begin position="22"/>
        <end position="32"/>
    </location>
</feature>
<organism evidence="9">
    <name type="scientific">Brachypodium distachyon</name>
    <name type="common">Purple false brome</name>
    <name type="synonym">Trachynia distachya</name>
    <dbReference type="NCBI Taxonomy" id="15368"/>
    <lineage>
        <taxon>Eukaryota</taxon>
        <taxon>Viridiplantae</taxon>
        <taxon>Streptophyta</taxon>
        <taxon>Embryophyta</taxon>
        <taxon>Tracheophyta</taxon>
        <taxon>Spermatophyta</taxon>
        <taxon>Magnoliopsida</taxon>
        <taxon>Liliopsida</taxon>
        <taxon>Poales</taxon>
        <taxon>Poaceae</taxon>
        <taxon>BOP clade</taxon>
        <taxon>Pooideae</taxon>
        <taxon>Stipodae</taxon>
        <taxon>Brachypodieae</taxon>
        <taxon>Brachypodium</taxon>
    </lineage>
</organism>
<feature type="compositionally biased region" description="Polar residues" evidence="7">
    <location>
        <begin position="125"/>
        <end position="146"/>
    </location>
</feature>
<dbReference type="SUPFAM" id="SSF57959">
    <property type="entry name" value="Leucine zipper domain"/>
    <property type="match status" value="1"/>
</dbReference>
<dbReference type="GO" id="GO:0003677">
    <property type="term" value="F:DNA binding"/>
    <property type="evidence" value="ECO:0007669"/>
    <property type="project" value="UniProtKB-KW"/>
</dbReference>
<keyword evidence="4" id="KW-0238">DNA-binding</keyword>
<evidence type="ECO:0000313" key="9">
    <source>
        <dbReference type="EMBL" id="KQK02190.1"/>
    </source>
</evidence>
<dbReference type="GO" id="GO:0003700">
    <property type="term" value="F:DNA-binding transcription factor activity"/>
    <property type="evidence" value="ECO:0007669"/>
    <property type="project" value="InterPro"/>
</dbReference>
<reference evidence="9" key="2">
    <citation type="submission" date="2017-06" db="EMBL/GenBank/DDBJ databases">
        <title>WGS assembly of Brachypodium distachyon.</title>
        <authorList>
            <consortium name="The International Brachypodium Initiative"/>
            <person name="Lucas S."/>
            <person name="Harmon-Smith M."/>
            <person name="Lail K."/>
            <person name="Tice H."/>
            <person name="Grimwood J."/>
            <person name="Bruce D."/>
            <person name="Barry K."/>
            <person name="Shu S."/>
            <person name="Lindquist E."/>
            <person name="Wang M."/>
            <person name="Pitluck S."/>
            <person name="Vogel J.P."/>
            <person name="Garvin D.F."/>
            <person name="Mockler T.C."/>
            <person name="Schmutz J."/>
            <person name="Rokhsar D."/>
            <person name="Bevan M.W."/>
        </authorList>
    </citation>
    <scope>NUCLEOTIDE SEQUENCE</scope>
    <source>
        <strain evidence="9">Bd21</strain>
    </source>
</reference>
<evidence type="ECO:0000256" key="2">
    <source>
        <dbReference type="ARBA" id="ARBA00022682"/>
    </source>
</evidence>
<dbReference type="EnsemblPlants" id="KQK02190">
    <property type="protein sequence ID" value="KQK02190"/>
    <property type="gene ID" value="BRADI_3g60870v3"/>
</dbReference>
<evidence type="ECO:0000313" key="11">
    <source>
        <dbReference type="Proteomes" id="UP000008810"/>
    </source>
</evidence>
<dbReference type="EMBL" id="CM000882">
    <property type="protein sequence ID" value="KQK02190.1"/>
    <property type="molecule type" value="Genomic_DNA"/>
</dbReference>
<dbReference type="InterPro" id="IPR043452">
    <property type="entry name" value="BZIP46-like"/>
</dbReference>
<dbReference type="KEGG" id="bdi:100837389"/>
<protein>
    <recommendedName>
        <fullName evidence="8">BZIP domain-containing protein</fullName>
    </recommendedName>
</protein>
<feature type="region of interest" description="Disordered" evidence="7">
    <location>
        <begin position="22"/>
        <end position="88"/>
    </location>
</feature>
<evidence type="ECO:0000256" key="5">
    <source>
        <dbReference type="ARBA" id="ARBA00023163"/>
    </source>
</evidence>
<dbReference type="FunFam" id="1.20.5.170:FF:000096">
    <property type="entry name" value="BZIP transcription factor bZIP46"/>
    <property type="match status" value="1"/>
</dbReference>
<dbReference type="Gene3D" id="1.20.5.170">
    <property type="match status" value="1"/>
</dbReference>
<dbReference type="GO" id="GO:0005634">
    <property type="term" value="C:nucleus"/>
    <property type="evidence" value="ECO:0000318"/>
    <property type="project" value="GO_Central"/>
</dbReference>
<dbReference type="InterPro" id="IPR004827">
    <property type="entry name" value="bZIP"/>
</dbReference>
<evidence type="ECO:0000256" key="3">
    <source>
        <dbReference type="ARBA" id="ARBA00023015"/>
    </source>
</evidence>
<dbReference type="SMART" id="SM00338">
    <property type="entry name" value="BRLZ"/>
    <property type="match status" value="1"/>
</dbReference>
<dbReference type="RefSeq" id="XP_003570743.1">
    <property type="nucleotide sequence ID" value="XM_003570695.4"/>
</dbReference>
<dbReference type="AlphaFoldDB" id="I1IFV0"/>
<dbReference type="GO" id="GO:0045893">
    <property type="term" value="P:positive regulation of DNA-templated transcription"/>
    <property type="evidence" value="ECO:0007669"/>
    <property type="project" value="InterPro"/>
</dbReference>
<dbReference type="PROSITE" id="PS50217">
    <property type="entry name" value="BZIP"/>
    <property type="match status" value="1"/>
</dbReference>
<dbReference type="PANTHER" id="PTHR22952">
    <property type="entry name" value="CAMP-RESPONSE ELEMENT BINDING PROTEIN-RELATED"/>
    <property type="match status" value="1"/>
</dbReference>
<reference evidence="9 10" key="1">
    <citation type="journal article" date="2010" name="Nature">
        <title>Genome sequencing and analysis of the model grass Brachypodium distachyon.</title>
        <authorList>
            <consortium name="International Brachypodium Initiative"/>
        </authorList>
    </citation>
    <scope>NUCLEOTIDE SEQUENCE [LARGE SCALE GENOMIC DNA]</scope>
    <source>
        <strain evidence="9 10">Bd21</strain>
    </source>
</reference>